<evidence type="ECO:0000313" key="7">
    <source>
        <dbReference type="EMBL" id="KEO50945.1"/>
    </source>
</evidence>
<dbReference type="PANTHER" id="PTHR10010:SF46">
    <property type="entry name" value="SODIUM-DEPENDENT PHOSPHATE TRANSPORT PROTEIN 2B"/>
    <property type="match status" value="1"/>
</dbReference>
<dbReference type="Proteomes" id="UP000027432">
    <property type="component" value="Unassembled WGS sequence"/>
</dbReference>
<feature type="transmembrane region" description="Helical" evidence="6">
    <location>
        <begin position="134"/>
        <end position="152"/>
    </location>
</feature>
<dbReference type="OrthoDB" id="9763003at2"/>
<keyword evidence="4 6" id="KW-1133">Transmembrane helix</keyword>
<feature type="transmembrane region" description="Helical" evidence="6">
    <location>
        <begin position="282"/>
        <end position="305"/>
    </location>
</feature>
<dbReference type="PANTHER" id="PTHR10010">
    <property type="entry name" value="SOLUTE CARRIER FAMILY 34 SODIUM PHOSPHATE , MEMBER 2-RELATED"/>
    <property type="match status" value="1"/>
</dbReference>
<comment type="caution">
    <text evidence="7">The sequence shown here is derived from an EMBL/GenBank/DDBJ whole genome shotgun (WGS) entry which is preliminary data.</text>
</comment>
<dbReference type="NCBIfam" id="NF037997">
    <property type="entry name" value="Na_Pi_symport"/>
    <property type="match status" value="1"/>
</dbReference>
<proteinExistence type="predicted"/>
<feature type="transmembrane region" description="Helical" evidence="6">
    <location>
        <begin position="38"/>
        <end position="59"/>
    </location>
</feature>
<evidence type="ECO:0000256" key="2">
    <source>
        <dbReference type="ARBA" id="ARBA00022475"/>
    </source>
</evidence>
<dbReference type="Pfam" id="PF02690">
    <property type="entry name" value="Na_Pi_cotrans"/>
    <property type="match status" value="2"/>
</dbReference>
<dbReference type="eggNOG" id="COG1283">
    <property type="taxonomic scope" value="Bacteria"/>
</dbReference>
<keyword evidence="2" id="KW-1003">Cell membrane</keyword>
<dbReference type="STRING" id="1353537.TP2_13735"/>
<keyword evidence="3 6" id="KW-0812">Transmembrane</keyword>
<protein>
    <recommendedName>
        <fullName evidence="9">Na/Pi cotransporter</fullName>
    </recommendedName>
</protein>
<evidence type="ECO:0000256" key="6">
    <source>
        <dbReference type="SAM" id="Phobius"/>
    </source>
</evidence>
<evidence type="ECO:0000256" key="5">
    <source>
        <dbReference type="ARBA" id="ARBA00023136"/>
    </source>
</evidence>
<evidence type="ECO:0000313" key="8">
    <source>
        <dbReference type="Proteomes" id="UP000027432"/>
    </source>
</evidence>
<gene>
    <name evidence="7" type="ORF">TP2_13735</name>
</gene>
<sequence>MIWNVINALGGVGLFLFGMIWLTEGLQGLAGHSLRRVLARFANTPVSGAATGAVTTAIIQSSSATTVTAVGFVSAGLLTFPQALGIILGANVGTTMTGWLAAILGFKLDLGQLTLPLIFVGAALRLFGGTRLKLLGTALAGFSLIFLGIDVLKSSLSGLEGTLTPASFPADDLLGRLELIAFGIVITLITQSSSAGVATALALLGASVISLPQAMALVIGMNVGTTGTAALATIGGSTAARRTGLSHVIYNVLVGVMAFWMLDPFEALVGPDGLQFDNLIALVAFHTAFNVIGVLVILPFAGPFAKLVTWLVRERGLVLTGSLGKEMLRDPRAATDAAVSTLEAIVEAQFKFLVRRLRHREVTREEQKHLRAIGTALPELRDFIDAMPPLAPEDPCAGRLTSILHVMDHMGRLYFRATQEARMVSLREDHRLRRLEGVLAALAHEALEADDAVATERRLNRFRRILRDQQESYRARIVSGSPGKRLSAEDRQRRLDAMRWLHRVAYHLWRIERHMIKVREGLPPISHAREAAVEVLAD</sequence>
<name>A0A074J4T2_9RHOB</name>
<feature type="transmembrane region" description="Helical" evidence="6">
    <location>
        <begin position="244"/>
        <end position="262"/>
    </location>
</feature>
<accession>A0A074J4T2</accession>
<dbReference type="GO" id="GO:0005886">
    <property type="term" value="C:plasma membrane"/>
    <property type="evidence" value="ECO:0007669"/>
    <property type="project" value="UniProtKB-SubCell"/>
</dbReference>
<reference evidence="7 8" key="1">
    <citation type="submission" date="2013-07" db="EMBL/GenBank/DDBJ databases">
        <title>Thioclava pacifica DSM 10166 Genome Sequencing.</title>
        <authorList>
            <person name="Lai Q."/>
            <person name="Shao Z."/>
        </authorList>
    </citation>
    <scope>NUCLEOTIDE SEQUENCE [LARGE SCALE GENOMIC DNA]</scope>
    <source>
        <strain evidence="7 8">DSM 10166</strain>
    </source>
</reference>
<comment type="subcellular location">
    <subcellularLocation>
        <location evidence="1">Cell membrane</location>
        <topology evidence="1">Multi-pass membrane protein</topology>
    </subcellularLocation>
</comment>
<keyword evidence="8" id="KW-1185">Reference proteome</keyword>
<organism evidence="7 8">
    <name type="scientific">Thioclava pacifica DSM 10166</name>
    <dbReference type="NCBI Taxonomy" id="1353537"/>
    <lineage>
        <taxon>Bacteria</taxon>
        <taxon>Pseudomonadati</taxon>
        <taxon>Pseudomonadota</taxon>
        <taxon>Alphaproteobacteria</taxon>
        <taxon>Rhodobacterales</taxon>
        <taxon>Paracoccaceae</taxon>
        <taxon>Thioclava</taxon>
    </lineage>
</organism>
<dbReference type="EMBL" id="AUND01000040">
    <property type="protein sequence ID" value="KEO50945.1"/>
    <property type="molecule type" value="Genomic_DNA"/>
</dbReference>
<evidence type="ECO:0000256" key="3">
    <source>
        <dbReference type="ARBA" id="ARBA00022692"/>
    </source>
</evidence>
<feature type="transmembrane region" description="Helical" evidence="6">
    <location>
        <begin position="6"/>
        <end position="26"/>
    </location>
</feature>
<evidence type="ECO:0008006" key="9">
    <source>
        <dbReference type="Google" id="ProtNLM"/>
    </source>
</evidence>
<evidence type="ECO:0000256" key="1">
    <source>
        <dbReference type="ARBA" id="ARBA00004651"/>
    </source>
</evidence>
<dbReference type="InterPro" id="IPR003841">
    <property type="entry name" value="Na/Pi_transpt"/>
</dbReference>
<keyword evidence="5 6" id="KW-0472">Membrane</keyword>
<dbReference type="RefSeq" id="WP_038079839.1">
    <property type="nucleotide sequence ID" value="NZ_AUND01000040.1"/>
</dbReference>
<dbReference type="GO" id="GO:0044341">
    <property type="term" value="P:sodium-dependent phosphate transport"/>
    <property type="evidence" value="ECO:0007669"/>
    <property type="project" value="InterPro"/>
</dbReference>
<dbReference type="AlphaFoldDB" id="A0A074J4T2"/>
<dbReference type="GO" id="GO:0005436">
    <property type="term" value="F:sodium:phosphate symporter activity"/>
    <property type="evidence" value="ECO:0007669"/>
    <property type="project" value="InterPro"/>
</dbReference>
<evidence type="ECO:0000256" key="4">
    <source>
        <dbReference type="ARBA" id="ARBA00022989"/>
    </source>
</evidence>